<organism evidence="2 3">
    <name type="scientific">Cymbomonas tetramitiformis</name>
    <dbReference type="NCBI Taxonomy" id="36881"/>
    <lineage>
        <taxon>Eukaryota</taxon>
        <taxon>Viridiplantae</taxon>
        <taxon>Chlorophyta</taxon>
        <taxon>Pyramimonadophyceae</taxon>
        <taxon>Pyramimonadales</taxon>
        <taxon>Pyramimonadaceae</taxon>
        <taxon>Cymbomonas</taxon>
    </lineage>
</organism>
<accession>A0AAE0LHK9</accession>
<feature type="region of interest" description="Disordered" evidence="1">
    <location>
        <begin position="163"/>
        <end position="185"/>
    </location>
</feature>
<feature type="region of interest" description="Disordered" evidence="1">
    <location>
        <begin position="1"/>
        <end position="22"/>
    </location>
</feature>
<evidence type="ECO:0000313" key="2">
    <source>
        <dbReference type="EMBL" id="KAK3285065.1"/>
    </source>
</evidence>
<sequence length="333" mass="34132">MGAGGTTVPDGAPHSVGGMHAEHPGAALPVGFTHIASGVRTEYPGIASSEGALVNAGGVRAEHPGVGHLTGAPPDAGGVHAEHRSVPGYPAGASPSAGEVHAHLGNGHMTEATPIAGGVRAQHPGVGLPSAATLGAGGALSEHPGVSSSTILERLRQHMERLTSNYSLPTSGDPETTDVGYDLADSPVPLTREVFYPDYHDVVPADPDRRRSRCSSGPDSWARQELPFRPESVSPPTSPPSSASGSQETSMLAEQNVTAQLTPDFAELGKALQNTLREAMATNTDTLQGCLQQFQTQMAHVATMPQRGESTADPVVEGTPLAALCRTRSPAAG</sequence>
<reference evidence="2 3" key="1">
    <citation type="journal article" date="2015" name="Genome Biol. Evol.">
        <title>Comparative Genomics of a Bacterivorous Green Alga Reveals Evolutionary Causalities and Consequences of Phago-Mixotrophic Mode of Nutrition.</title>
        <authorList>
            <person name="Burns J.A."/>
            <person name="Paasch A."/>
            <person name="Narechania A."/>
            <person name="Kim E."/>
        </authorList>
    </citation>
    <scope>NUCLEOTIDE SEQUENCE [LARGE SCALE GENOMIC DNA]</scope>
    <source>
        <strain evidence="2 3">PLY_AMNH</strain>
    </source>
</reference>
<dbReference type="Proteomes" id="UP001190700">
    <property type="component" value="Unassembled WGS sequence"/>
</dbReference>
<name>A0AAE0LHK9_9CHLO</name>
<feature type="compositionally biased region" description="Basic and acidic residues" evidence="1">
    <location>
        <begin position="200"/>
        <end position="209"/>
    </location>
</feature>
<comment type="caution">
    <text evidence="2">The sequence shown here is derived from an EMBL/GenBank/DDBJ whole genome shotgun (WGS) entry which is preliminary data.</text>
</comment>
<protein>
    <submittedName>
        <fullName evidence="2">Uncharacterized protein</fullName>
    </submittedName>
</protein>
<dbReference type="AlphaFoldDB" id="A0AAE0LHK9"/>
<evidence type="ECO:0000313" key="3">
    <source>
        <dbReference type="Proteomes" id="UP001190700"/>
    </source>
</evidence>
<dbReference type="EMBL" id="LGRX02001980">
    <property type="protein sequence ID" value="KAK3285065.1"/>
    <property type="molecule type" value="Genomic_DNA"/>
</dbReference>
<gene>
    <name evidence="2" type="ORF">CYMTET_7318</name>
</gene>
<feature type="compositionally biased region" description="Polar residues" evidence="1">
    <location>
        <begin position="163"/>
        <end position="174"/>
    </location>
</feature>
<feature type="region of interest" description="Disordered" evidence="1">
    <location>
        <begin position="200"/>
        <end position="252"/>
    </location>
</feature>
<feature type="compositionally biased region" description="Low complexity" evidence="1">
    <location>
        <begin position="230"/>
        <end position="250"/>
    </location>
</feature>
<keyword evidence="3" id="KW-1185">Reference proteome</keyword>
<proteinExistence type="predicted"/>
<evidence type="ECO:0000256" key="1">
    <source>
        <dbReference type="SAM" id="MobiDB-lite"/>
    </source>
</evidence>